<keyword evidence="2" id="KW-1185">Reference proteome</keyword>
<protein>
    <recommendedName>
        <fullName evidence="3">EF-hand domain-containing protein</fullName>
    </recommendedName>
</protein>
<evidence type="ECO:0008006" key="3">
    <source>
        <dbReference type="Google" id="ProtNLM"/>
    </source>
</evidence>
<sequence>MSSIFMVSENQTDFSAESLFDQMDIENTGILYLENLKALLRLIEPSQVFFVKQVLSNYIFDYKNFEITRNDFVKLYNSYVEATQLQCTRQIRAPVRVKINLKELMTGQTSKNSKNVNEPFSQRVLRRINFDKNSSTGNSSLRHILDESEVVCKSISKMLDSESKYKKRPTQSWNEENFVRELKG</sequence>
<dbReference type="EMBL" id="CAJZBQ010000034">
    <property type="protein sequence ID" value="CAG9323613.1"/>
    <property type="molecule type" value="Genomic_DNA"/>
</dbReference>
<dbReference type="Proteomes" id="UP001162131">
    <property type="component" value="Unassembled WGS sequence"/>
</dbReference>
<organism evidence="1 2">
    <name type="scientific">Blepharisma stoltei</name>
    <dbReference type="NCBI Taxonomy" id="1481888"/>
    <lineage>
        <taxon>Eukaryota</taxon>
        <taxon>Sar</taxon>
        <taxon>Alveolata</taxon>
        <taxon>Ciliophora</taxon>
        <taxon>Postciliodesmatophora</taxon>
        <taxon>Heterotrichea</taxon>
        <taxon>Heterotrichida</taxon>
        <taxon>Blepharismidae</taxon>
        <taxon>Blepharisma</taxon>
    </lineage>
</organism>
<gene>
    <name evidence="1" type="ORF">BSTOLATCC_MIC34262</name>
</gene>
<comment type="caution">
    <text evidence="1">The sequence shown here is derived from an EMBL/GenBank/DDBJ whole genome shotgun (WGS) entry which is preliminary data.</text>
</comment>
<dbReference type="AlphaFoldDB" id="A0AAU9JCZ2"/>
<accession>A0AAU9JCZ2</accession>
<reference evidence="1" key="1">
    <citation type="submission" date="2021-09" db="EMBL/GenBank/DDBJ databases">
        <authorList>
            <consortium name="AG Swart"/>
            <person name="Singh M."/>
            <person name="Singh A."/>
            <person name="Seah K."/>
            <person name="Emmerich C."/>
        </authorList>
    </citation>
    <scope>NUCLEOTIDE SEQUENCE</scope>
    <source>
        <strain evidence="1">ATCC30299</strain>
    </source>
</reference>
<evidence type="ECO:0000313" key="2">
    <source>
        <dbReference type="Proteomes" id="UP001162131"/>
    </source>
</evidence>
<name>A0AAU9JCZ2_9CILI</name>
<proteinExistence type="predicted"/>
<evidence type="ECO:0000313" key="1">
    <source>
        <dbReference type="EMBL" id="CAG9323613.1"/>
    </source>
</evidence>